<accession>A0A8J4XW31</accession>
<organism evidence="1 2">
    <name type="scientific">Chionoecetes opilio</name>
    <name type="common">Atlantic snow crab</name>
    <name type="synonym">Cancer opilio</name>
    <dbReference type="NCBI Taxonomy" id="41210"/>
    <lineage>
        <taxon>Eukaryota</taxon>
        <taxon>Metazoa</taxon>
        <taxon>Ecdysozoa</taxon>
        <taxon>Arthropoda</taxon>
        <taxon>Crustacea</taxon>
        <taxon>Multicrustacea</taxon>
        <taxon>Malacostraca</taxon>
        <taxon>Eumalacostraca</taxon>
        <taxon>Eucarida</taxon>
        <taxon>Decapoda</taxon>
        <taxon>Pleocyemata</taxon>
        <taxon>Brachyura</taxon>
        <taxon>Eubrachyura</taxon>
        <taxon>Majoidea</taxon>
        <taxon>Majidae</taxon>
        <taxon>Chionoecetes</taxon>
    </lineage>
</organism>
<dbReference type="Proteomes" id="UP000770661">
    <property type="component" value="Unassembled WGS sequence"/>
</dbReference>
<sequence>MEVEKTTDPTSFHGAYRMTPADFDELLVLVGPHIGKQITNFRDPVGVPERLGITLRPPQTPSDTTKT</sequence>
<protein>
    <submittedName>
        <fullName evidence="1">Uncharacterized protein</fullName>
    </submittedName>
</protein>
<keyword evidence="2" id="KW-1185">Reference proteome</keyword>
<dbReference type="OrthoDB" id="1681765at2759"/>
<dbReference type="EMBL" id="JACEEZ010024614">
    <property type="protein sequence ID" value="KAG0709985.1"/>
    <property type="molecule type" value="Genomic_DNA"/>
</dbReference>
<name>A0A8J4XW31_CHIOP</name>
<evidence type="ECO:0000313" key="2">
    <source>
        <dbReference type="Proteomes" id="UP000770661"/>
    </source>
</evidence>
<evidence type="ECO:0000313" key="1">
    <source>
        <dbReference type="EMBL" id="KAG0709985.1"/>
    </source>
</evidence>
<proteinExistence type="predicted"/>
<dbReference type="AlphaFoldDB" id="A0A8J4XW31"/>
<reference evidence="1" key="1">
    <citation type="submission" date="2020-07" db="EMBL/GenBank/DDBJ databases">
        <title>The High-quality genome of the commercially important snow crab, Chionoecetes opilio.</title>
        <authorList>
            <person name="Jeong J.-H."/>
            <person name="Ryu S."/>
        </authorList>
    </citation>
    <scope>NUCLEOTIDE SEQUENCE</scope>
    <source>
        <strain evidence="1">MADBK_172401_WGS</strain>
        <tissue evidence="1">Digestive gland</tissue>
    </source>
</reference>
<comment type="caution">
    <text evidence="1">The sequence shown here is derived from an EMBL/GenBank/DDBJ whole genome shotgun (WGS) entry which is preliminary data.</text>
</comment>
<gene>
    <name evidence="1" type="ORF">GWK47_023725</name>
</gene>